<feature type="binding site" evidence="2">
    <location>
        <begin position="65"/>
        <end position="67"/>
    </location>
    <ligand>
        <name>substrate</name>
    </ligand>
</feature>
<dbReference type="EC" id="2.5.1.-" evidence="2"/>
<dbReference type="InterPro" id="IPR001441">
    <property type="entry name" value="UPP_synth-like"/>
</dbReference>
<feature type="active site" evidence="2">
    <location>
        <position position="20"/>
    </location>
</feature>
<comment type="function">
    <text evidence="2">Catalyzes the condensation of isopentenyl diphosphate (IPP) with allylic pyrophosphates generating different type of terpenoids.</text>
</comment>
<comment type="similarity">
    <text evidence="2">Belongs to the UPP synthase family.</text>
</comment>
<dbReference type="Proteomes" id="UP001221217">
    <property type="component" value="Unassembled WGS sequence"/>
</dbReference>
<accession>A0AAJ1IAJ1</accession>
<dbReference type="InterPro" id="IPR018520">
    <property type="entry name" value="UPP_synth-like_CS"/>
</dbReference>
<comment type="subunit">
    <text evidence="2">Homodimer.</text>
</comment>
<organism evidence="3 4">
    <name type="scientific">Candidatus Thalassospirochaeta sargassi</name>
    <dbReference type="NCBI Taxonomy" id="3119039"/>
    <lineage>
        <taxon>Bacteria</taxon>
        <taxon>Pseudomonadati</taxon>
        <taxon>Spirochaetota</taxon>
        <taxon>Spirochaetia</taxon>
        <taxon>Spirochaetales</taxon>
        <taxon>Spirochaetaceae</taxon>
        <taxon>Candidatus Thalassospirochaeta</taxon>
    </lineage>
</organism>
<dbReference type="GO" id="GO:0045547">
    <property type="term" value="F:ditrans,polycis-polyprenyl diphosphate synthase [(2E,6E)-farnesyl diphosphate specific] activity"/>
    <property type="evidence" value="ECO:0007669"/>
    <property type="project" value="TreeGrafter"/>
</dbReference>
<name>A0AAJ1IAJ1_9SPIO</name>
<dbReference type="EMBL" id="JAQQAL010000008">
    <property type="protein sequence ID" value="MDC7225629.1"/>
    <property type="molecule type" value="Genomic_DNA"/>
</dbReference>
<dbReference type="Gene3D" id="3.40.1180.10">
    <property type="entry name" value="Decaprenyl diphosphate synthase-like"/>
    <property type="match status" value="1"/>
</dbReference>
<comment type="cofactor">
    <cofactor evidence="2">
        <name>Mg(2+)</name>
        <dbReference type="ChEBI" id="CHEBI:18420"/>
    </cofactor>
    <text evidence="2">Binds 2 magnesium ions per subunit.</text>
</comment>
<dbReference type="FunFam" id="3.40.1180.10:FF:000001">
    <property type="entry name" value="(2E,6E)-farnesyl-diphosphate-specific ditrans,polycis-undecaprenyl-diphosphate synthase"/>
    <property type="match status" value="1"/>
</dbReference>
<evidence type="ECO:0000256" key="2">
    <source>
        <dbReference type="HAMAP-Rule" id="MF_01139"/>
    </source>
</evidence>
<keyword evidence="2" id="KW-0479">Metal-binding</keyword>
<evidence type="ECO:0000313" key="4">
    <source>
        <dbReference type="Proteomes" id="UP001221217"/>
    </source>
</evidence>
<dbReference type="NCBIfam" id="TIGR00055">
    <property type="entry name" value="uppS"/>
    <property type="match status" value="1"/>
</dbReference>
<dbReference type="Pfam" id="PF01255">
    <property type="entry name" value="Prenyltransf"/>
    <property type="match status" value="1"/>
</dbReference>
<dbReference type="PANTHER" id="PTHR10291">
    <property type="entry name" value="DEHYDRODOLICHYL DIPHOSPHATE SYNTHASE FAMILY MEMBER"/>
    <property type="match status" value="1"/>
</dbReference>
<proteinExistence type="inferred from homology"/>
<feature type="binding site" evidence="2">
    <location>
        <begin position="21"/>
        <end position="24"/>
    </location>
    <ligand>
        <name>substrate</name>
    </ligand>
</feature>
<evidence type="ECO:0000256" key="1">
    <source>
        <dbReference type="ARBA" id="ARBA00022679"/>
    </source>
</evidence>
<feature type="binding site" evidence="2">
    <location>
        <position position="184"/>
    </location>
    <ligand>
        <name>substrate</name>
    </ligand>
</feature>
<sequence length="238" mass="27002">MADFQVDKTRLPLHMAFIMDGNGRWAKQQGKARTAGHREGLDAAKRIVKAASDMGIKFITLYTFSTENWKRAEEEVSFLMNLISRHLKKEMDFYCKNEIRVVHSGDLEGLPAAVQDEIKTVAEATSGFTGTAVNLAINYGGKNEIIRAVNRWTASEASRNALTESTLSKYLDCPDFPDPDLIVRTAGEQRLSNFLIWQCAYSEFYYSNKLWPDWDANDLEQAVLSFQNRDRKFGGINE</sequence>
<feature type="binding site" evidence="2">
    <location>
        <position position="20"/>
    </location>
    <ligand>
        <name>Mg(2+)</name>
        <dbReference type="ChEBI" id="CHEBI:18420"/>
    </ligand>
</feature>
<dbReference type="CDD" id="cd00475">
    <property type="entry name" value="Cis_IPPS"/>
    <property type="match status" value="1"/>
</dbReference>
<dbReference type="PANTHER" id="PTHR10291:SF0">
    <property type="entry name" value="DEHYDRODOLICHYL DIPHOSPHATE SYNTHASE 2"/>
    <property type="match status" value="1"/>
</dbReference>
<dbReference type="GO" id="GO:0000287">
    <property type="term" value="F:magnesium ion binding"/>
    <property type="evidence" value="ECO:0007669"/>
    <property type="project" value="UniProtKB-UniRule"/>
</dbReference>
<dbReference type="SUPFAM" id="SSF64005">
    <property type="entry name" value="Undecaprenyl diphosphate synthase"/>
    <property type="match status" value="1"/>
</dbReference>
<feature type="binding site" evidence="2">
    <location>
        <position position="37"/>
    </location>
    <ligand>
        <name>substrate</name>
    </ligand>
</feature>
<feature type="binding site" evidence="2">
    <location>
        <position position="69"/>
    </location>
    <ligand>
        <name>substrate</name>
    </ligand>
</feature>
<protein>
    <recommendedName>
        <fullName evidence="2">Isoprenyl transferase</fullName>
        <ecNumber evidence="2">2.5.1.-</ecNumber>
    </recommendedName>
</protein>
<feature type="binding site" evidence="2">
    <location>
        <position position="33"/>
    </location>
    <ligand>
        <name>substrate</name>
    </ligand>
</feature>
<gene>
    <name evidence="3" type="primary">uppS</name>
    <name evidence="3" type="ORF">PQJ61_02565</name>
</gene>
<comment type="caution">
    <text evidence="3">The sequence shown here is derived from an EMBL/GenBank/DDBJ whole genome shotgun (WGS) entry which is preliminary data.</text>
</comment>
<reference evidence="3 4" key="1">
    <citation type="submission" date="2022-12" db="EMBL/GenBank/DDBJ databases">
        <title>Metagenome assembled genome from gulf of manar.</title>
        <authorList>
            <person name="Kohli P."/>
            <person name="Pk S."/>
            <person name="Venkata Ramana C."/>
            <person name="Sasikala C."/>
        </authorList>
    </citation>
    <scope>NUCLEOTIDE SEQUENCE [LARGE SCALE GENOMIC DNA]</scope>
    <source>
        <strain evidence="3">JB008</strain>
    </source>
</reference>
<dbReference type="AlphaFoldDB" id="A0AAJ1IAJ1"/>
<feature type="binding site" evidence="2">
    <location>
        <position position="203"/>
    </location>
    <ligand>
        <name>Mg(2+)</name>
        <dbReference type="ChEBI" id="CHEBI:18420"/>
    </ligand>
</feature>
<feature type="binding site" evidence="2">
    <location>
        <position position="25"/>
    </location>
    <ligand>
        <name>substrate</name>
    </ligand>
</feature>
<dbReference type="PROSITE" id="PS01066">
    <property type="entry name" value="UPP_SYNTHASE"/>
    <property type="match status" value="1"/>
</dbReference>
<feature type="binding site" evidence="2">
    <location>
        <position position="71"/>
    </location>
    <ligand>
        <name>substrate</name>
    </ligand>
</feature>
<evidence type="ECO:0000313" key="3">
    <source>
        <dbReference type="EMBL" id="MDC7225629.1"/>
    </source>
</evidence>
<keyword evidence="1 2" id="KW-0808">Transferase</keyword>
<keyword evidence="2" id="KW-0460">Magnesium</keyword>
<feature type="active site" description="Proton acceptor" evidence="2">
    <location>
        <position position="68"/>
    </location>
</feature>
<feature type="binding site" evidence="2">
    <location>
        <begin position="190"/>
        <end position="192"/>
    </location>
    <ligand>
        <name>substrate</name>
    </ligand>
</feature>
<dbReference type="GO" id="GO:0016094">
    <property type="term" value="P:polyprenol biosynthetic process"/>
    <property type="evidence" value="ECO:0007669"/>
    <property type="project" value="TreeGrafter"/>
</dbReference>
<dbReference type="InterPro" id="IPR036424">
    <property type="entry name" value="UPP_synth-like_sf"/>
</dbReference>
<dbReference type="HAMAP" id="MF_01139">
    <property type="entry name" value="ISPT"/>
    <property type="match status" value="1"/>
</dbReference>